<reference evidence="3" key="1">
    <citation type="journal article" date="2019" name="Int. J. Syst. Evol. Microbiol.">
        <title>The Global Catalogue of Microorganisms (GCM) 10K type strain sequencing project: providing services to taxonomists for standard genome sequencing and annotation.</title>
        <authorList>
            <consortium name="The Broad Institute Genomics Platform"/>
            <consortium name="The Broad Institute Genome Sequencing Center for Infectious Disease"/>
            <person name="Wu L."/>
            <person name="Ma J."/>
        </authorList>
    </citation>
    <scope>NUCLEOTIDE SEQUENCE [LARGE SCALE GENOMIC DNA]</scope>
    <source>
        <strain evidence="3">CCUG 60898</strain>
    </source>
</reference>
<organism evidence="2 3">
    <name type="scientific">Salinimicrobium gaetbulicola</name>
    <dbReference type="NCBI Taxonomy" id="999702"/>
    <lineage>
        <taxon>Bacteria</taxon>
        <taxon>Pseudomonadati</taxon>
        <taxon>Bacteroidota</taxon>
        <taxon>Flavobacteriia</taxon>
        <taxon>Flavobacteriales</taxon>
        <taxon>Flavobacteriaceae</taxon>
        <taxon>Salinimicrobium</taxon>
    </lineage>
</organism>
<gene>
    <name evidence="2" type="ORF">ACFQ1G_08210</name>
</gene>
<comment type="caution">
    <text evidence="2">The sequence shown here is derived from an EMBL/GenBank/DDBJ whole genome shotgun (WGS) entry which is preliminary data.</text>
</comment>
<keyword evidence="1" id="KW-0472">Membrane</keyword>
<accession>A0ABW3IG72</accession>
<feature type="transmembrane region" description="Helical" evidence="1">
    <location>
        <begin position="118"/>
        <end position="137"/>
    </location>
</feature>
<evidence type="ECO:0000313" key="2">
    <source>
        <dbReference type="EMBL" id="MFD0976770.1"/>
    </source>
</evidence>
<protein>
    <submittedName>
        <fullName evidence="2">Uncharacterized protein</fullName>
    </submittedName>
</protein>
<keyword evidence="1" id="KW-0812">Transmembrane</keyword>
<keyword evidence="3" id="KW-1185">Reference proteome</keyword>
<keyword evidence="1" id="KW-1133">Transmembrane helix</keyword>
<dbReference type="EMBL" id="JBHTJP010000032">
    <property type="protein sequence ID" value="MFD0976770.1"/>
    <property type="molecule type" value="Genomic_DNA"/>
</dbReference>
<evidence type="ECO:0000256" key="1">
    <source>
        <dbReference type="SAM" id="Phobius"/>
    </source>
</evidence>
<dbReference type="RefSeq" id="WP_380738398.1">
    <property type="nucleotide sequence ID" value="NZ_JBHTJP010000032.1"/>
</dbReference>
<proteinExistence type="predicted"/>
<name>A0ABW3IG72_9FLAO</name>
<dbReference type="Proteomes" id="UP001597100">
    <property type="component" value="Unassembled WGS sequence"/>
</dbReference>
<sequence>MKLFPSKSFKIDLSENSSLAMADLKQNTRLTSNIVSKWGVKEDFIGQVEKNGFKVISSIVGFGALCVLIGKFQNSSGQIEVRLHKAFKILFSILLSYPIIGFFIIWSTQGIGTAIDLLPILIFAFLATRFLFIELSFRVMSKIGMNKLTKTIGIKTRHNIG</sequence>
<feature type="transmembrane region" description="Helical" evidence="1">
    <location>
        <begin position="86"/>
        <end position="106"/>
    </location>
</feature>
<evidence type="ECO:0000313" key="3">
    <source>
        <dbReference type="Proteomes" id="UP001597100"/>
    </source>
</evidence>